<sequence length="100" mass="11208">MLLPTWTRGRGRGGDCSPRVCLISPYQNHKPCHKFLWPWFLHLINPLPQLISNLSAGGQSLVSISVAKHQLGRQTANPILPILEVMKSRFREVKALVQGT</sequence>
<dbReference type="EMBL" id="OY882864">
    <property type="protein sequence ID" value="CAK6447918.1"/>
    <property type="molecule type" value="Genomic_DNA"/>
</dbReference>
<evidence type="ECO:0000313" key="1">
    <source>
        <dbReference type="EMBL" id="CAK6447918.1"/>
    </source>
</evidence>
<name>A0ABP0ABM9_PIPNA</name>
<keyword evidence="2" id="KW-1185">Reference proteome</keyword>
<dbReference type="Proteomes" id="UP001314169">
    <property type="component" value="Chromosome 7"/>
</dbReference>
<evidence type="ECO:0000313" key="2">
    <source>
        <dbReference type="Proteomes" id="UP001314169"/>
    </source>
</evidence>
<reference evidence="1" key="1">
    <citation type="submission" date="2023-12" db="EMBL/GenBank/DDBJ databases">
        <authorList>
            <person name="Brown T."/>
        </authorList>
    </citation>
    <scope>NUCLEOTIDE SEQUENCE</scope>
</reference>
<organism evidence="1 2">
    <name type="scientific">Pipistrellus nathusii</name>
    <name type="common">Nathusius' pipistrelle</name>
    <dbReference type="NCBI Taxonomy" id="59473"/>
    <lineage>
        <taxon>Eukaryota</taxon>
        <taxon>Metazoa</taxon>
        <taxon>Chordata</taxon>
        <taxon>Craniata</taxon>
        <taxon>Vertebrata</taxon>
        <taxon>Euteleostomi</taxon>
        <taxon>Mammalia</taxon>
        <taxon>Eutheria</taxon>
        <taxon>Laurasiatheria</taxon>
        <taxon>Chiroptera</taxon>
        <taxon>Yangochiroptera</taxon>
        <taxon>Vespertilionidae</taxon>
        <taxon>Pipistrellus</taxon>
    </lineage>
</organism>
<proteinExistence type="predicted"/>
<accession>A0ABP0ABM9</accession>
<protein>
    <submittedName>
        <fullName evidence="1">Uncharacterized protein</fullName>
    </submittedName>
</protein>
<gene>
    <name evidence="1" type="ORF">MPIPNATIZW_LOCUS16224</name>
</gene>